<dbReference type="GO" id="GO:0008270">
    <property type="term" value="F:zinc ion binding"/>
    <property type="evidence" value="ECO:0007669"/>
    <property type="project" value="UniProtKB-KW"/>
</dbReference>
<reference evidence="4 7" key="1">
    <citation type="submission" date="2023-11" db="EMBL/GenBank/DDBJ databases">
        <authorList>
            <person name="Hedman E."/>
            <person name="Englund M."/>
            <person name="Stromberg M."/>
            <person name="Nyberg Akerstrom W."/>
            <person name="Nylinder S."/>
            <person name="Jareborg N."/>
            <person name="Kallberg Y."/>
            <person name="Kronander E."/>
        </authorList>
    </citation>
    <scope>NUCLEOTIDE SEQUENCE [LARGE SCALE GENOMIC DNA]</scope>
</reference>
<evidence type="ECO:0000259" key="2">
    <source>
        <dbReference type="PROSITE" id="PS50966"/>
    </source>
</evidence>
<dbReference type="InterPro" id="IPR011604">
    <property type="entry name" value="PDDEXK-like_dom_sf"/>
</dbReference>
<accession>A0AAV1L8C5</accession>
<dbReference type="AlphaFoldDB" id="A0AAV1L8C5"/>
<dbReference type="InterPro" id="IPR019080">
    <property type="entry name" value="YqaJ_viral_recombinase"/>
</dbReference>
<gene>
    <name evidence="4" type="ORF">PARMNEM_LOCUS11734</name>
    <name evidence="5" type="ORF">PARMNEM_LOCUS13213</name>
    <name evidence="6" type="ORF">PARMNEM_LOCUS16828</name>
    <name evidence="3" type="ORF">PARMNEM_LOCUS7421</name>
</gene>
<dbReference type="Gene3D" id="3.90.320.10">
    <property type="match status" value="1"/>
</dbReference>
<evidence type="ECO:0000256" key="1">
    <source>
        <dbReference type="PROSITE-ProRule" id="PRU00325"/>
    </source>
</evidence>
<feature type="domain" description="SWIM-type" evidence="2">
    <location>
        <begin position="83"/>
        <end position="122"/>
    </location>
</feature>
<dbReference type="EMBL" id="CAVLGL010000088">
    <property type="protein sequence ID" value="CAK1593435.1"/>
    <property type="molecule type" value="Genomic_DNA"/>
</dbReference>
<evidence type="ECO:0000313" key="6">
    <source>
        <dbReference type="EMBL" id="CAK1597672.1"/>
    </source>
</evidence>
<keyword evidence="1" id="KW-0862">Zinc</keyword>
<dbReference type="EMBL" id="CAVLGL010000087">
    <property type="protein sequence ID" value="CAK1591516.1"/>
    <property type="molecule type" value="Genomic_DNA"/>
</dbReference>
<dbReference type="InterPro" id="IPR011335">
    <property type="entry name" value="Restrct_endonuc-II-like"/>
</dbReference>
<dbReference type="Proteomes" id="UP001314205">
    <property type="component" value="Unassembled WGS sequence"/>
</dbReference>
<keyword evidence="1" id="KW-0479">Metal-binding</keyword>
<proteinExistence type="predicted"/>
<dbReference type="InterPro" id="IPR007527">
    <property type="entry name" value="Znf_SWIM"/>
</dbReference>
<evidence type="ECO:0000313" key="7">
    <source>
        <dbReference type="Proteomes" id="UP001314205"/>
    </source>
</evidence>
<evidence type="ECO:0000313" key="4">
    <source>
        <dbReference type="EMBL" id="CAK1591516.1"/>
    </source>
</evidence>
<dbReference type="PANTHER" id="PTHR39953:SF1">
    <property type="entry name" value="RE54151P"/>
    <property type="match status" value="1"/>
</dbReference>
<dbReference type="SUPFAM" id="SSF52980">
    <property type="entry name" value="Restriction endonuclease-like"/>
    <property type="match status" value="1"/>
</dbReference>
<dbReference type="EMBL" id="CAVLGL010000080">
    <property type="protein sequence ID" value="CAK1586471.1"/>
    <property type="molecule type" value="Genomic_DNA"/>
</dbReference>
<name>A0AAV1L8C5_9NEOP</name>
<dbReference type="EMBL" id="CAVLGL010000095">
    <property type="protein sequence ID" value="CAK1597672.1"/>
    <property type="molecule type" value="Genomic_DNA"/>
</dbReference>
<dbReference type="GO" id="GO:0006281">
    <property type="term" value="P:DNA repair"/>
    <property type="evidence" value="ECO:0007669"/>
    <property type="project" value="UniProtKB-ARBA"/>
</dbReference>
<dbReference type="PANTHER" id="PTHR39953">
    <property type="entry name" value="RE54151P"/>
    <property type="match status" value="1"/>
</dbReference>
<dbReference type="Pfam" id="PF09588">
    <property type="entry name" value="YqaJ"/>
    <property type="match status" value="1"/>
</dbReference>
<sequence>MESNFVRADNSNLPKIDGFMVADFFKNNADYYAAEHKNVKTAVSARESYGDDAIGYVQLQREHGVCTVKCKMCPEHKVRTKPYNVTMIINENDSEIMSCQCHDCAASAGGCKHAVAFLMWVLRRSDEPACTSIECYWKKPTLSKVGTTLKYITVQQMSKKEVPHRPSSSALYTEFISEAKKRKIDNCELLKYQHDFKHSNVMQYSLHCLVMDQSPEIKADVDKFIDVMKATFTEAVISTIEEATRRQNKSSLWYEMRYGRITASRAHEVSVCHTPDGSLVASIMGAKIPDTAAMRRGRNLELSVRKTVSNILKRKITPCGLYVCKENPMIAASPDGLIKGAVIEIKCPSKAKAKDSYLKNGVITEKCKAQVHLQMYATGVKKSYFCVADSNFEETKNVDIILVTYDSDYVNNLIPKLATFWQTNIYPILYGTSL</sequence>
<evidence type="ECO:0000313" key="3">
    <source>
        <dbReference type="EMBL" id="CAK1586471.1"/>
    </source>
</evidence>
<keyword evidence="1" id="KW-0863">Zinc-finger</keyword>
<organism evidence="4 7">
    <name type="scientific">Parnassius mnemosyne</name>
    <name type="common">clouded apollo</name>
    <dbReference type="NCBI Taxonomy" id="213953"/>
    <lineage>
        <taxon>Eukaryota</taxon>
        <taxon>Metazoa</taxon>
        <taxon>Ecdysozoa</taxon>
        <taxon>Arthropoda</taxon>
        <taxon>Hexapoda</taxon>
        <taxon>Insecta</taxon>
        <taxon>Pterygota</taxon>
        <taxon>Neoptera</taxon>
        <taxon>Endopterygota</taxon>
        <taxon>Lepidoptera</taxon>
        <taxon>Glossata</taxon>
        <taxon>Ditrysia</taxon>
        <taxon>Papilionoidea</taxon>
        <taxon>Papilionidae</taxon>
        <taxon>Parnassiinae</taxon>
        <taxon>Parnassini</taxon>
        <taxon>Parnassius</taxon>
        <taxon>Driopa</taxon>
    </lineage>
</organism>
<comment type="caution">
    <text evidence="4">The sequence shown here is derived from an EMBL/GenBank/DDBJ whole genome shotgun (WGS) entry which is preliminary data.</text>
</comment>
<protein>
    <recommendedName>
        <fullName evidence="2">SWIM-type domain-containing protein</fullName>
    </recommendedName>
</protein>
<evidence type="ECO:0000313" key="5">
    <source>
        <dbReference type="EMBL" id="CAK1593435.1"/>
    </source>
</evidence>
<dbReference type="CDD" id="cd22343">
    <property type="entry name" value="PDDEXK_lambda_exonuclease-like"/>
    <property type="match status" value="1"/>
</dbReference>
<dbReference type="PROSITE" id="PS50966">
    <property type="entry name" value="ZF_SWIM"/>
    <property type="match status" value="1"/>
</dbReference>
<keyword evidence="7" id="KW-1185">Reference proteome</keyword>